<proteinExistence type="predicted"/>
<protein>
    <recommendedName>
        <fullName evidence="1">Tyrosine-protein phosphatase domain-containing protein</fullName>
    </recommendedName>
</protein>
<accession>A0A8S1YN62</accession>
<name>A0A8S1YN62_PAROT</name>
<sequence>MQRVIVYYAFKIWDGLFVGNSRAPLERDFLQMNKINNIINCAAAELTFNGNGNALCFNWRDDDEQSIVTTENIEKISEFIETATNNGEGVLLFSLRGQSRALTALAAYLIYKYQWSLIKTLQFLNSRRKDFEIRPAFLRQLMSFSIEYFKNNQESKNWDHFTENQEILVIQNTYLNSQSQPPLITKTLGTLTRGQKQNVSWSINLIQQIQTIQIKEIQQKKELKSILKGSTSNFQKEKVRCVSVIDNSNQCFDESILQNMYIKKKLQTPKINSLSLENKAKKNELQITGMSQQRPVSRRPYNFTPEKQRIMQNTKQILDTYLNAQLNNLSLLRGRTFYTPKRERIRAISQQNTTPNKTPTRTKQSFFLFENQNTRWINPKQQPQFKIK</sequence>
<dbReference type="Pfam" id="PF00782">
    <property type="entry name" value="DSPc"/>
    <property type="match status" value="1"/>
</dbReference>
<dbReference type="OMA" id="QNTRWIN"/>
<dbReference type="EMBL" id="CAJJDP010000160">
    <property type="protein sequence ID" value="CAD8212584.1"/>
    <property type="molecule type" value="Genomic_DNA"/>
</dbReference>
<keyword evidence="3" id="KW-1185">Reference proteome</keyword>
<dbReference type="Proteomes" id="UP000683925">
    <property type="component" value="Unassembled WGS sequence"/>
</dbReference>
<evidence type="ECO:0000313" key="2">
    <source>
        <dbReference type="EMBL" id="CAD8212584.1"/>
    </source>
</evidence>
<comment type="caution">
    <text evidence="2">The sequence shown here is derived from an EMBL/GenBank/DDBJ whole genome shotgun (WGS) entry which is preliminary data.</text>
</comment>
<gene>
    <name evidence="2" type="ORF">POCTA_138.1.T1580081</name>
</gene>
<dbReference type="PROSITE" id="PS50054">
    <property type="entry name" value="TYR_PHOSPHATASE_DUAL"/>
    <property type="match status" value="1"/>
</dbReference>
<dbReference type="CDD" id="cd14498">
    <property type="entry name" value="DSP"/>
    <property type="match status" value="1"/>
</dbReference>
<organism evidence="2 3">
    <name type="scientific">Paramecium octaurelia</name>
    <dbReference type="NCBI Taxonomy" id="43137"/>
    <lineage>
        <taxon>Eukaryota</taxon>
        <taxon>Sar</taxon>
        <taxon>Alveolata</taxon>
        <taxon>Ciliophora</taxon>
        <taxon>Intramacronucleata</taxon>
        <taxon>Oligohymenophorea</taxon>
        <taxon>Peniculida</taxon>
        <taxon>Parameciidae</taxon>
        <taxon>Paramecium</taxon>
    </lineage>
</organism>
<dbReference type="InterPro" id="IPR000340">
    <property type="entry name" value="Dual-sp_phosphatase_cat-dom"/>
</dbReference>
<dbReference type="OrthoDB" id="10252009at2759"/>
<dbReference type="AlphaFoldDB" id="A0A8S1YN62"/>
<dbReference type="InterPro" id="IPR020422">
    <property type="entry name" value="TYR_PHOSPHATASE_DUAL_dom"/>
</dbReference>
<dbReference type="SMART" id="SM00195">
    <property type="entry name" value="DSPc"/>
    <property type="match status" value="1"/>
</dbReference>
<evidence type="ECO:0000259" key="1">
    <source>
        <dbReference type="PROSITE" id="PS50054"/>
    </source>
</evidence>
<feature type="domain" description="Tyrosine-protein phosphatase" evidence="1">
    <location>
        <begin position="7"/>
        <end position="154"/>
    </location>
</feature>
<dbReference type="PANTHER" id="PTHR46653:SF1">
    <property type="entry name" value="SPECIFICITY PROTEIN PHOSPHATASE, PUTATIVE-RELATED"/>
    <property type="match status" value="1"/>
</dbReference>
<evidence type="ECO:0000313" key="3">
    <source>
        <dbReference type="Proteomes" id="UP000683925"/>
    </source>
</evidence>
<dbReference type="PANTHER" id="PTHR46653">
    <property type="entry name" value="SPECIFICITY PROTEIN PHOSPHATASE, PUTATIVE-RELATED"/>
    <property type="match status" value="1"/>
</dbReference>
<reference evidence="2" key="1">
    <citation type="submission" date="2021-01" db="EMBL/GenBank/DDBJ databases">
        <authorList>
            <consortium name="Genoscope - CEA"/>
            <person name="William W."/>
        </authorList>
    </citation>
    <scope>NUCLEOTIDE SEQUENCE</scope>
</reference>